<dbReference type="RefSeq" id="WP_072916774.1">
    <property type="nucleotide sequence ID" value="NZ_FRDM01000007.1"/>
</dbReference>
<dbReference type="NCBIfam" id="TIGR02605">
    <property type="entry name" value="CxxC_CxxC_SSSS"/>
    <property type="match status" value="1"/>
</dbReference>
<dbReference type="InterPro" id="IPR013429">
    <property type="entry name" value="Regulatory_FmdB_Zinc_ribbon"/>
</dbReference>
<reference evidence="3 4" key="1">
    <citation type="submission" date="2016-12" db="EMBL/GenBank/DDBJ databases">
        <authorList>
            <person name="Song W.-J."/>
            <person name="Kurnit D.M."/>
        </authorList>
    </citation>
    <scope>NUCLEOTIDE SEQUENCE [LARGE SCALE GENOMIC DNA]</scope>
    <source>
        <strain evidence="3 4">DSM 43162</strain>
    </source>
</reference>
<dbReference type="SMART" id="SM00834">
    <property type="entry name" value="CxxC_CXXC_SSSS"/>
    <property type="match status" value="1"/>
</dbReference>
<evidence type="ECO:0000313" key="3">
    <source>
        <dbReference type="EMBL" id="SHN70998.1"/>
    </source>
</evidence>
<evidence type="ECO:0000259" key="2">
    <source>
        <dbReference type="SMART" id="SM00834"/>
    </source>
</evidence>
<protein>
    <submittedName>
        <fullName evidence="3">Putative regulatory protein, FmdB family</fullName>
    </submittedName>
</protein>
<feature type="region of interest" description="Disordered" evidence="1">
    <location>
        <begin position="55"/>
        <end position="121"/>
    </location>
</feature>
<feature type="compositionally biased region" description="Low complexity" evidence="1">
    <location>
        <begin position="62"/>
        <end position="74"/>
    </location>
</feature>
<organism evidence="3 4">
    <name type="scientific">Geodermatophilus obscurus</name>
    <dbReference type="NCBI Taxonomy" id="1861"/>
    <lineage>
        <taxon>Bacteria</taxon>
        <taxon>Bacillati</taxon>
        <taxon>Actinomycetota</taxon>
        <taxon>Actinomycetes</taxon>
        <taxon>Geodermatophilales</taxon>
        <taxon>Geodermatophilaceae</taxon>
        <taxon>Geodermatophilus</taxon>
    </lineage>
</organism>
<proteinExistence type="predicted"/>
<dbReference type="PANTHER" id="PTHR34404:SF2">
    <property type="entry name" value="CONSERVED SERINE RICH PROTEIN"/>
    <property type="match status" value="1"/>
</dbReference>
<dbReference type="Proteomes" id="UP000184428">
    <property type="component" value="Unassembled WGS sequence"/>
</dbReference>
<dbReference type="Pfam" id="PF09723">
    <property type="entry name" value="Zn_ribbon_8"/>
    <property type="match status" value="1"/>
</dbReference>
<name>A0A1M7TK40_9ACTN</name>
<feature type="domain" description="Putative regulatory protein FmdB zinc ribbon" evidence="2">
    <location>
        <begin position="1"/>
        <end position="43"/>
    </location>
</feature>
<dbReference type="OrthoDB" id="9813321at2"/>
<evidence type="ECO:0000256" key="1">
    <source>
        <dbReference type="SAM" id="MobiDB-lite"/>
    </source>
</evidence>
<sequence>MPTYQYACTNPDGKHQFEVVQSFTDAPVSECPECGNPVRKVYGSVGVVFKGSGFYRTDSRSKASSSESSPSSDGGKSDGKKDAAPAASSGSSSPGSSSSGSSSSGSSSSGSTTSSSSATAG</sequence>
<dbReference type="AlphaFoldDB" id="A0A1M7TK40"/>
<evidence type="ECO:0000313" key="4">
    <source>
        <dbReference type="Proteomes" id="UP000184428"/>
    </source>
</evidence>
<gene>
    <name evidence="3" type="ORF">SAMN05660350_01825</name>
</gene>
<feature type="compositionally biased region" description="Low complexity" evidence="1">
    <location>
        <begin position="84"/>
        <end position="121"/>
    </location>
</feature>
<accession>A0A1M7TK40</accession>
<dbReference type="PANTHER" id="PTHR34404">
    <property type="entry name" value="REGULATORY PROTEIN, FMDB FAMILY"/>
    <property type="match status" value="1"/>
</dbReference>
<dbReference type="EMBL" id="FRDM01000007">
    <property type="protein sequence ID" value="SHN70998.1"/>
    <property type="molecule type" value="Genomic_DNA"/>
</dbReference>